<dbReference type="Proteomes" id="UP000238322">
    <property type="component" value="Unassembled WGS sequence"/>
</dbReference>
<keyword evidence="4" id="KW-0406">Ion transport</keyword>
<dbReference type="GO" id="GO:0030288">
    <property type="term" value="C:outer membrane-bounded periplasmic space"/>
    <property type="evidence" value="ECO:0007669"/>
    <property type="project" value="TreeGrafter"/>
</dbReference>
<comment type="caution">
    <text evidence="7">The sequence shown here is derived from an EMBL/GenBank/DDBJ whole genome shotgun (WGS) entry which is preliminary data.</text>
</comment>
<evidence type="ECO:0000256" key="3">
    <source>
        <dbReference type="ARBA" id="ARBA00022448"/>
    </source>
</evidence>
<evidence type="ECO:0000313" key="8">
    <source>
        <dbReference type="Proteomes" id="UP000238322"/>
    </source>
</evidence>
<reference evidence="7 8" key="1">
    <citation type="submission" date="2018-02" db="EMBL/GenBank/DDBJ databases">
        <title>Comparative genomes isolates from brazilian mangrove.</title>
        <authorList>
            <person name="Araujo J.E."/>
            <person name="Taketani R.G."/>
            <person name="Silva M.C.P."/>
            <person name="Loureco M.V."/>
            <person name="Andreote F.D."/>
        </authorList>
    </citation>
    <scope>NUCLEOTIDE SEQUENCE [LARGE SCALE GENOMIC DNA]</scope>
    <source>
        <strain evidence="7 8">Hex-1 MGV</strain>
    </source>
</reference>
<evidence type="ECO:0000259" key="6">
    <source>
        <dbReference type="PROSITE" id="PS50983"/>
    </source>
</evidence>
<dbReference type="InterPro" id="IPR051313">
    <property type="entry name" value="Bact_iron-sidero_bind"/>
</dbReference>
<proteinExistence type="inferred from homology"/>
<sequence length="370" mass="41120">MMRSVMQHRHRMLGPWVQLFRFRPAIPLLMITVLVCLGGCAEDKSAVSQANSKQESKDGLPGSDGVSIVLRPQNSATIRVEHLSGTSEVPTHPKKVCALAFIDELLAIGVRPLAASSSATGFPDYLRSQLDEVVPIYQMMGTMMPDFERIALLQPDVIITSNVDPQTYAQLSKIAPVVDLMRSSWDDQQRILDIGLLFGKAQEARAVLAAYQAKVVAAKQVLNEKVRERPVAFFRVFGRQMYIHGHTRGGLLLYDELGLTPPALINDSPRGYMLSPEALLQLDAEYLFVAAEKNLGARRSWECLLNHPAWQRVPAVKLRNVYPIRAQQQWLVPGIQGKSRMIDEIISALAPESTESIQQAANEAYEANRP</sequence>
<dbReference type="InterPro" id="IPR002491">
    <property type="entry name" value="ABC_transptr_periplasmic_BD"/>
</dbReference>
<feature type="domain" description="Fe/B12 periplasmic-binding" evidence="6">
    <location>
        <begin position="93"/>
        <end position="353"/>
    </location>
</feature>
<comment type="subcellular location">
    <subcellularLocation>
        <location evidence="1">Cell envelope</location>
    </subcellularLocation>
</comment>
<dbReference type="EMBL" id="PUHY01000016">
    <property type="protein sequence ID" value="PQO28454.1"/>
    <property type="molecule type" value="Genomic_DNA"/>
</dbReference>
<evidence type="ECO:0000313" key="7">
    <source>
        <dbReference type="EMBL" id="PQO28454.1"/>
    </source>
</evidence>
<dbReference type="PROSITE" id="PS50983">
    <property type="entry name" value="FE_B12_PBP"/>
    <property type="match status" value="1"/>
</dbReference>
<keyword evidence="3" id="KW-0813">Transport</keyword>
<name>A0A2S8F945_9BACT</name>
<comment type="similarity">
    <text evidence="2">Belongs to the bacterial solute-binding protein 8 family.</text>
</comment>
<keyword evidence="4" id="KW-0410">Iron transport</keyword>
<dbReference type="AlphaFoldDB" id="A0A2S8F945"/>
<evidence type="ECO:0000256" key="1">
    <source>
        <dbReference type="ARBA" id="ARBA00004196"/>
    </source>
</evidence>
<keyword evidence="5" id="KW-0732">Signal</keyword>
<dbReference type="Gene3D" id="3.40.50.1980">
    <property type="entry name" value="Nitrogenase molybdenum iron protein domain"/>
    <property type="match status" value="2"/>
</dbReference>
<dbReference type="SUPFAM" id="SSF53807">
    <property type="entry name" value="Helical backbone' metal receptor"/>
    <property type="match status" value="1"/>
</dbReference>
<organism evidence="7 8">
    <name type="scientific">Blastopirellula marina</name>
    <dbReference type="NCBI Taxonomy" id="124"/>
    <lineage>
        <taxon>Bacteria</taxon>
        <taxon>Pseudomonadati</taxon>
        <taxon>Planctomycetota</taxon>
        <taxon>Planctomycetia</taxon>
        <taxon>Pirellulales</taxon>
        <taxon>Pirellulaceae</taxon>
        <taxon>Blastopirellula</taxon>
    </lineage>
</organism>
<dbReference type="GO" id="GO:1901678">
    <property type="term" value="P:iron coordination entity transport"/>
    <property type="evidence" value="ECO:0007669"/>
    <property type="project" value="UniProtKB-ARBA"/>
</dbReference>
<keyword evidence="4" id="KW-0408">Iron</keyword>
<protein>
    <recommendedName>
        <fullName evidence="6">Fe/B12 periplasmic-binding domain-containing protein</fullName>
    </recommendedName>
</protein>
<dbReference type="PANTHER" id="PTHR30532:SF29">
    <property type="entry name" value="FE(3+) DICITRATE-BINDING PERIPLASMIC PROTEIN"/>
    <property type="match status" value="1"/>
</dbReference>
<gene>
    <name evidence="7" type="ORF">C5Y83_27985</name>
</gene>
<evidence type="ECO:0000256" key="4">
    <source>
        <dbReference type="ARBA" id="ARBA00022496"/>
    </source>
</evidence>
<accession>A0A2S8F945</accession>
<dbReference type="PANTHER" id="PTHR30532">
    <property type="entry name" value="IRON III DICITRATE-BINDING PERIPLASMIC PROTEIN"/>
    <property type="match status" value="1"/>
</dbReference>
<evidence type="ECO:0000256" key="5">
    <source>
        <dbReference type="ARBA" id="ARBA00022729"/>
    </source>
</evidence>
<dbReference type="Pfam" id="PF01497">
    <property type="entry name" value="Peripla_BP_2"/>
    <property type="match status" value="1"/>
</dbReference>
<evidence type="ECO:0000256" key="2">
    <source>
        <dbReference type="ARBA" id="ARBA00008814"/>
    </source>
</evidence>